<feature type="region of interest" description="Disordered" evidence="1">
    <location>
        <begin position="158"/>
        <end position="191"/>
    </location>
</feature>
<feature type="domain" description="Rax2-like second" evidence="3">
    <location>
        <begin position="2"/>
        <end position="143"/>
    </location>
</feature>
<keyword evidence="2" id="KW-0472">Membrane</keyword>
<evidence type="ECO:0000256" key="1">
    <source>
        <dbReference type="SAM" id="MobiDB-lite"/>
    </source>
</evidence>
<dbReference type="Proteomes" id="UP001172673">
    <property type="component" value="Unassembled WGS sequence"/>
</dbReference>
<keyword evidence="2" id="KW-1133">Transmembrane helix</keyword>
<evidence type="ECO:0000313" key="4">
    <source>
        <dbReference type="EMBL" id="KAJ9608972.1"/>
    </source>
</evidence>
<gene>
    <name evidence="4" type="ORF">H2200_006743</name>
</gene>
<accession>A0AA38X9D4</accession>
<dbReference type="AlphaFoldDB" id="A0AA38X9D4"/>
<protein>
    <recommendedName>
        <fullName evidence="3">Rax2-like second domain-containing protein</fullName>
    </recommendedName>
</protein>
<dbReference type="CDD" id="cd12087">
    <property type="entry name" value="TM_EGFR-like"/>
    <property type="match status" value="1"/>
</dbReference>
<keyword evidence="2" id="KW-0812">Transmembrane</keyword>
<dbReference type="EMBL" id="JAPDRK010000009">
    <property type="protein sequence ID" value="KAJ9608972.1"/>
    <property type="molecule type" value="Genomic_DNA"/>
</dbReference>
<sequence length="292" mass="30898">MSNNTLIPLGDASVIAAPPSPNAAYSDPTSVLHNKTWLMADDEPGSWTASFGFAFTPARMRLWNSDVDGTGIKSFSLTPLSTSGLSNLSYVDPAELTRFFCDSQCPLADDPSPGYQDFYFVNLISMNAFRLDISSWYGNSGGFRGIQLFGDFQASTSPSTGTSVSSASSTSTRISTSATAPTSTNSAPPRTDATLSGGAIAGIVIGALAVAATLIAIACFIFWRRKSKRTPQLDEKFIPLGGRHEVEANGTSPAKCREELDSHVVSELDVTPARQELDAAAVHEVPGDTSLK</sequence>
<feature type="transmembrane region" description="Helical" evidence="2">
    <location>
        <begin position="199"/>
        <end position="223"/>
    </location>
</feature>
<keyword evidence="5" id="KW-1185">Reference proteome</keyword>
<dbReference type="GO" id="GO:1902929">
    <property type="term" value="C:plasma membrane of growing cell tip"/>
    <property type="evidence" value="ECO:0007669"/>
    <property type="project" value="TreeGrafter"/>
</dbReference>
<name>A0AA38X9D4_9EURO</name>
<dbReference type="PANTHER" id="PTHR31778">
    <property type="entry name" value="BUD SITE SELECTION PROTEIN RAX2"/>
    <property type="match status" value="1"/>
</dbReference>
<dbReference type="Pfam" id="PF20842">
    <property type="entry name" value="Rax2_2"/>
    <property type="match status" value="1"/>
</dbReference>
<dbReference type="InterPro" id="IPR048266">
    <property type="entry name" value="Rax2-like_second"/>
</dbReference>
<organism evidence="4 5">
    <name type="scientific">Cladophialophora chaetospira</name>
    <dbReference type="NCBI Taxonomy" id="386627"/>
    <lineage>
        <taxon>Eukaryota</taxon>
        <taxon>Fungi</taxon>
        <taxon>Dikarya</taxon>
        <taxon>Ascomycota</taxon>
        <taxon>Pezizomycotina</taxon>
        <taxon>Eurotiomycetes</taxon>
        <taxon>Chaetothyriomycetidae</taxon>
        <taxon>Chaetothyriales</taxon>
        <taxon>Herpotrichiellaceae</taxon>
        <taxon>Cladophialophora</taxon>
    </lineage>
</organism>
<proteinExistence type="predicted"/>
<dbReference type="PANTHER" id="PTHR31778:SF2">
    <property type="entry name" value="BUD SITE SELECTION PROTEIN RAX2"/>
    <property type="match status" value="1"/>
</dbReference>
<comment type="caution">
    <text evidence="4">The sequence shown here is derived from an EMBL/GenBank/DDBJ whole genome shotgun (WGS) entry which is preliminary data.</text>
</comment>
<evidence type="ECO:0000259" key="3">
    <source>
        <dbReference type="Pfam" id="PF20842"/>
    </source>
</evidence>
<evidence type="ECO:0000256" key="2">
    <source>
        <dbReference type="SAM" id="Phobius"/>
    </source>
</evidence>
<reference evidence="4" key="1">
    <citation type="submission" date="2022-10" db="EMBL/GenBank/DDBJ databases">
        <title>Culturing micro-colonial fungi from biological soil crusts in the Mojave desert and describing Neophaeococcomyces mojavensis, and introducing the new genera and species Taxawa tesnikishii.</title>
        <authorList>
            <person name="Kurbessoian T."/>
            <person name="Stajich J.E."/>
        </authorList>
    </citation>
    <scope>NUCLEOTIDE SEQUENCE</scope>
    <source>
        <strain evidence="4">TK_41</strain>
    </source>
</reference>
<evidence type="ECO:0000313" key="5">
    <source>
        <dbReference type="Proteomes" id="UP001172673"/>
    </source>
</evidence>